<protein>
    <submittedName>
        <fullName evidence="5">Uncharacterized protein</fullName>
    </submittedName>
</protein>
<keyword evidence="6" id="KW-1185">Reference proteome</keyword>
<keyword evidence="1" id="KW-0677">Repeat</keyword>
<name>D4H774_DENA2</name>
<evidence type="ECO:0000313" key="5">
    <source>
        <dbReference type="EMBL" id="ADD67873.1"/>
    </source>
</evidence>
<keyword evidence="2 3" id="KW-0802">TPR repeat</keyword>
<proteinExistence type="predicted"/>
<sequence length="884" mass="101177" precursor="true">MKKIIVIFLTIFIFSISHAEVEVPGFAFTGKEISDFSIRPSFKNISVSFNVKSDFDTYLRQEGFRLETGETKDYKSEDPGGIYSGGIGTSLSSVFVGDRAYRNNIVKAYLDHKYLDVIKSYNKYYEKKIKGTSFEEEVRLVYSFAMMETGSISQSLDILKNTARNGKGYRTVAADRVAEYMLNMKAYEEMDIFSGSLESQTPYTLYGWLYSLLNLKRFDRLVKTFDANKDIISQDGRFYDFYITARYSQGGFDDVIKDADRSTPNTVGLVADAYLVKGDRASADGLISGMEQGSVKRVLMAKSAVLKGDLVRAGELLSELDNDEDMLNLFYYYIGKSYPKMNLEFLSQFNFKSRINADYLKFYTGVYYLASGDSKTAIRYLDAVIFNTELSELAYYYRGLAYSTLDLNRAERYFLKYIENSSDEEKINVSKYMLAQMKYIAGAYDDALMLLTTCKTDYCKVLKSRIFLAKEKYELAWVNVDNVKGDDAALIRATVLFHKKKYGDALDYLKLIKHKGRDSDYLAMLCWLKLGNFYEAGTIFRNYNKDEEFISSYLEHLFLNGQYSQVLKLTDGKAEYSLIRAKSLFSLGKLTDAAKLYNVIIRNGQNSFDAWNGLLSTYTAMNDGAKFEETSRRITEVKENFDKKDFLVYQTAVQALELKNTKLATVLLNYFFDSFFTSAYKNDAYLLRGKLFRDTGRITQCLNDAEVMLSEGKSDDALFLKAECLQTTKPKQALAIFEDMTKNSGRFRDLSYSKLIDLYSTPADILRAVNYFKGQDTVRYYSGLDRYLATLDKKELAENRALLDEMIADKNPAGLAAAYFYIGVISYNEGKYEEAAIQFMKSHYLFPTSEYSAKSLKMTIEAYKKMGRNDDIPVLEKKLKAMKR</sequence>
<evidence type="ECO:0000313" key="6">
    <source>
        <dbReference type="Proteomes" id="UP000002012"/>
    </source>
</evidence>
<dbReference type="PROSITE" id="PS50005">
    <property type="entry name" value="TPR"/>
    <property type="match status" value="1"/>
</dbReference>
<dbReference type="HOGENOM" id="CLU_325900_0_0_0"/>
<dbReference type="KEGG" id="dap:Dacet_1101"/>
<dbReference type="PaxDb" id="522772-Dacet_1101"/>
<dbReference type="PANTHER" id="PTHR44943:SF8">
    <property type="entry name" value="TPR REPEAT-CONTAINING PROTEIN MJ0263"/>
    <property type="match status" value="1"/>
</dbReference>
<dbReference type="Proteomes" id="UP000002012">
    <property type="component" value="Chromosome"/>
</dbReference>
<dbReference type="STRING" id="522772.Dacet_1101"/>
<dbReference type="PANTHER" id="PTHR44943">
    <property type="entry name" value="CELLULOSE SYNTHASE OPERON PROTEIN C"/>
    <property type="match status" value="1"/>
</dbReference>
<dbReference type="InterPro" id="IPR051685">
    <property type="entry name" value="Ycf3/AcsC/BcsC/TPR_MFPF"/>
</dbReference>
<dbReference type="SUPFAM" id="SSF48452">
    <property type="entry name" value="TPR-like"/>
    <property type="match status" value="2"/>
</dbReference>
<dbReference type="Gene3D" id="1.25.40.10">
    <property type="entry name" value="Tetratricopeptide repeat domain"/>
    <property type="match status" value="3"/>
</dbReference>
<dbReference type="InterPro" id="IPR011990">
    <property type="entry name" value="TPR-like_helical_dom_sf"/>
</dbReference>
<reference evidence="5 6" key="1">
    <citation type="journal article" date="2010" name="Stand. Genomic Sci.">
        <title>Complete genome sequence of Denitrovibrio acetiphilus type strain (N2460).</title>
        <authorList>
            <person name="Kiss H."/>
            <person name="Lang E."/>
            <person name="Lapidus A."/>
            <person name="Copeland A."/>
            <person name="Nolan M."/>
            <person name="Glavina Del Rio T."/>
            <person name="Chen F."/>
            <person name="Lucas S."/>
            <person name="Tice H."/>
            <person name="Cheng J.F."/>
            <person name="Han C."/>
            <person name="Goodwin L."/>
            <person name="Pitluck S."/>
            <person name="Liolios K."/>
            <person name="Pati A."/>
            <person name="Ivanova N."/>
            <person name="Mavromatis K."/>
            <person name="Chen A."/>
            <person name="Palaniappan K."/>
            <person name="Land M."/>
            <person name="Hauser L."/>
            <person name="Chang Y.J."/>
            <person name="Jeffries C.D."/>
            <person name="Detter J.C."/>
            <person name="Brettin T."/>
            <person name="Spring S."/>
            <person name="Rohde M."/>
            <person name="Goker M."/>
            <person name="Woyke T."/>
            <person name="Bristow J."/>
            <person name="Eisen J.A."/>
            <person name="Markowitz V."/>
            <person name="Hugenholtz P."/>
            <person name="Kyrpides N.C."/>
            <person name="Klenk H.P."/>
        </authorList>
    </citation>
    <scope>NUCLEOTIDE SEQUENCE [LARGE SCALE GENOMIC DNA]</scope>
    <source>
        <strain evidence="6">DSM 12809 / NBRC 114555 / N2460</strain>
    </source>
</reference>
<feature type="signal peptide" evidence="4">
    <location>
        <begin position="1"/>
        <end position="19"/>
    </location>
</feature>
<dbReference type="OrthoDB" id="9764116at2"/>
<evidence type="ECO:0000256" key="1">
    <source>
        <dbReference type="ARBA" id="ARBA00022737"/>
    </source>
</evidence>
<feature type="chain" id="PRO_5003058034" evidence="4">
    <location>
        <begin position="20"/>
        <end position="884"/>
    </location>
</feature>
<dbReference type="RefSeq" id="WP_013010397.1">
    <property type="nucleotide sequence ID" value="NC_013943.1"/>
</dbReference>
<gene>
    <name evidence="5" type="ordered locus">Dacet_1101</name>
</gene>
<dbReference type="AlphaFoldDB" id="D4H774"/>
<dbReference type="eggNOG" id="COG0457">
    <property type="taxonomic scope" value="Bacteria"/>
</dbReference>
<keyword evidence="4" id="KW-0732">Signal</keyword>
<feature type="repeat" description="TPR" evidence="3">
    <location>
        <begin position="816"/>
        <end position="849"/>
    </location>
</feature>
<evidence type="ECO:0000256" key="4">
    <source>
        <dbReference type="SAM" id="SignalP"/>
    </source>
</evidence>
<accession>D4H774</accession>
<dbReference type="InterPro" id="IPR019734">
    <property type="entry name" value="TPR_rpt"/>
</dbReference>
<dbReference type="InParanoid" id="D4H774"/>
<organism evidence="5 6">
    <name type="scientific">Denitrovibrio acetiphilus (strain DSM 12809 / NBRC 114555 / N2460)</name>
    <dbReference type="NCBI Taxonomy" id="522772"/>
    <lineage>
        <taxon>Bacteria</taxon>
        <taxon>Pseudomonadati</taxon>
        <taxon>Deferribacterota</taxon>
        <taxon>Deferribacteres</taxon>
        <taxon>Deferribacterales</taxon>
        <taxon>Geovibrionaceae</taxon>
        <taxon>Denitrovibrio</taxon>
    </lineage>
</organism>
<evidence type="ECO:0000256" key="3">
    <source>
        <dbReference type="PROSITE-ProRule" id="PRU00339"/>
    </source>
</evidence>
<dbReference type="EMBL" id="CP001968">
    <property type="protein sequence ID" value="ADD67873.1"/>
    <property type="molecule type" value="Genomic_DNA"/>
</dbReference>
<evidence type="ECO:0000256" key="2">
    <source>
        <dbReference type="ARBA" id="ARBA00022803"/>
    </source>
</evidence>